<keyword evidence="3" id="KW-1133">Transmembrane helix</keyword>
<dbReference type="Proteomes" id="UP001231189">
    <property type="component" value="Unassembled WGS sequence"/>
</dbReference>
<evidence type="ECO:0000313" key="7">
    <source>
        <dbReference type="EMBL" id="KAK1682983.1"/>
    </source>
</evidence>
<keyword evidence="8" id="KW-1185">Reference proteome</keyword>
<accession>A0AAD8WYJ5</accession>
<dbReference type="GO" id="GO:0080115">
    <property type="term" value="F:myosin XI tail binding"/>
    <property type="evidence" value="ECO:0007669"/>
    <property type="project" value="UniProtKB-ARBA"/>
</dbReference>
<evidence type="ECO:0000256" key="1">
    <source>
        <dbReference type="ARBA" id="ARBA00004370"/>
    </source>
</evidence>
<dbReference type="EMBL" id="JAUUTY010000002">
    <property type="protein sequence ID" value="KAK1682983.1"/>
    <property type="molecule type" value="Genomic_DNA"/>
</dbReference>
<evidence type="ECO:0000259" key="6">
    <source>
        <dbReference type="PROSITE" id="PS51775"/>
    </source>
</evidence>
<dbReference type="GO" id="GO:0016020">
    <property type="term" value="C:membrane"/>
    <property type="evidence" value="ECO:0007669"/>
    <property type="project" value="UniProtKB-SubCell"/>
</dbReference>
<reference evidence="7" key="1">
    <citation type="submission" date="2023-07" db="EMBL/GenBank/DDBJ databases">
        <title>A chromosome-level genome assembly of Lolium multiflorum.</title>
        <authorList>
            <person name="Chen Y."/>
            <person name="Copetti D."/>
            <person name="Kolliker R."/>
            <person name="Studer B."/>
        </authorList>
    </citation>
    <scope>NUCLEOTIDE SEQUENCE</scope>
    <source>
        <strain evidence="7">02402/16</strain>
        <tissue evidence="7">Leaf</tissue>
    </source>
</reference>
<dbReference type="Pfam" id="PF04576">
    <property type="entry name" value="Zein-binding"/>
    <property type="match status" value="1"/>
</dbReference>
<feature type="signal peptide" evidence="5">
    <location>
        <begin position="1"/>
        <end position="26"/>
    </location>
</feature>
<keyword evidence="2" id="KW-0812">Transmembrane</keyword>
<proteinExistence type="predicted"/>
<comment type="subcellular location">
    <subcellularLocation>
        <location evidence="1">Membrane</location>
    </subcellularLocation>
</comment>
<evidence type="ECO:0000256" key="4">
    <source>
        <dbReference type="ARBA" id="ARBA00023136"/>
    </source>
</evidence>
<feature type="domain" description="GTD-binding" evidence="6">
    <location>
        <begin position="75"/>
        <end position="159"/>
    </location>
</feature>
<organism evidence="7 8">
    <name type="scientific">Lolium multiflorum</name>
    <name type="common">Italian ryegrass</name>
    <name type="synonym">Lolium perenne subsp. multiflorum</name>
    <dbReference type="NCBI Taxonomy" id="4521"/>
    <lineage>
        <taxon>Eukaryota</taxon>
        <taxon>Viridiplantae</taxon>
        <taxon>Streptophyta</taxon>
        <taxon>Embryophyta</taxon>
        <taxon>Tracheophyta</taxon>
        <taxon>Spermatophyta</taxon>
        <taxon>Magnoliopsida</taxon>
        <taxon>Liliopsida</taxon>
        <taxon>Poales</taxon>
        <taxon>Poaceae</taxon>
        <taxon>BOP clade</taxon>
        <taxon>Pooideae</taxon>
        <taxon>Poodae</taxon>
        <taxon>Poeae</taxon>
        <taxon>Poeae Chloroplast Group 2 (Poeae type)</taxon>
        <taxon>Loliodinae</taxon>
        <taxon>Loliinae</taxon>
        <taxon>Lolium</taxon>
    </lineage>
</organism>
<sequence length="159" mass="17788">MPARVRCTSPLTAVIILIGCWLHSLPSPCPCPSRDSPSRRLAVLLCKVAALNSDSRFKKFATRDGYVVAFREAGFDVKKGCGMGRMESRGTRSCEMKDERLPNANAASETMAMLLRLQREKAEVQMELRQFCRLADKKMALDVVEIEHLHGLICRGTFN</sequence>
<evidence type="ECO:0000313" key="8">
    <source>
        <dbReference type="Proteomes" id="UP001231189"/>
    </source>
</evidence>
<gene>
    <name evidence="7" type="ORF">QYE76_043831</name>
</gene>
<evidence type="ECO:0000256" key="2">
    <source>
        <dbReference type="ARBA" id="ARBA00022692"/>
    </source>
</evidence>
<dbReference type="PROSITE" id="PS51775">
    <property type="entry name" value="GTD_BINDING"/>
    <property type="match status" value="1"/>
</dbReference>
<dbReference type="InterPro" id="IPR007656">
    <property type="entry name" value="GTD-bd"/>
</dbReference>
<keyword evidence="4" id="KW-0472">Membrane</keyword>
<evidence type="ECO:0000256" key="3">
    <source>
        <dbReference type="ARBA" id="ARBA00022989"/>
    </source>
</evidence>
<comment type="caution">
    <text evidence="7">The sequence shown here is derived from an EMBL/GenBank/DDBJ whole genome shotgun (WGS) entry which is preliminary data.</text>
</comment>
<dbReference type="PANTHER" id="PTHR31422:SF51">
    <property type="entry name" value="EXPRESSED PROTEIN"/>
    <property type="match status" value="1"/>
</dbReference>
<protein>
    <recommendedName>
        <fullName evidence="6">GTD-binding domain-containing protein</fullName>
    </recommendedName>
</protein>
<evidence type="ECO:0000256" key="5">
    <source>
        <dbReference type="SAM" id="SignalP"/>
    </source>
</evidence>
<dbReference type="PANTHER" id="PTHR31422">
    <property type="entry name" value="BNAANNG28530D PROTEIN"/>
    <property type="match status" value="1"/>
</dbReference>
<keyword evidence="5" id="KW-0732">Signal</keyword>
<dbReference type="PROSITE" id="PS51257">
    <property type="entry name" value="PROKAR_LIPOPROTEIN"/>
    <property type="match status" value="1"/>
</dbReference>
<dbReference type="AlphaFoldDB" id="A0AAD8WYJ5"/>
<feature type="chain" id="PRO_5042059183" description="GTD-binding domain-containing protein" evidence="5">
    <location>
        <begin position="27"/>
        <end position="159"/>
    </location>
</feature>
<name>A0AAD8WYJ5_LOLMU</name>